<feature type="compositionally biased region" description="Low complexity" evidence="2">
    <location>
        <begin position="179"/>
        <end position="191"/>
    </location>
</feature>
<reference evidence="4" key="1">
    <citation type="journal article" date="2020" name="Fungal Divers.">
        <title>Resolving the Mortierellaceae phylogeny through synthesis of multi-gene phylogenetics and phylogenomics.</title>
        <authorList>
            <person name="Vandepol N."/>
            <person name="Liber J."/>
            <person name="Desiro A."/>
            <person name="Na H."/>
            <person name="Kennedy M."/>
            <person name="Barry K."/>
            <person name="Grigoriev I.V."/>
            <person name="Miller A.N."/>
            <person name="O'Donnell K."/>
            <person name="Stajich J.E."/>
            <person name="Bonito G."/>
        </authorList>
    </citation>
    <scope>NUCLEOTIDE SEQUENCE</scope>
    <source>
        <strain evidence="4">KOD948</strain>
    </source>
</reference>
<keyword evidence="1" id="KW-0344">Guanine-nucleotide releasing factor</keyword>
<gene>
    <name evidence="4" type="ORF">BG011_004603</name>
</gene>
<dbReference type="GO" id="GO:0007264">
    <property type="term" value="P:small GTPase-mediated signal transduction"/>
    <property type="evidence" value="ECO:0007669"/>
    <property type="project" value="InterPro"/>
</dbReference>
<organism evidence="4 5">
    <name type="scientific">Mortierella polycephala</name>
    <dbReference type="NCBI Taxonomy" id="41804"/>
    <lineage>
        <taxon>Eukaryota</taxon>
        <taxon>Fungi</taxon>
        <taxon>Fungi incertae sedis</taxon>
        <taxon>Mucoromycota</taxon>
        <taxon>Mortierellomycotina</taxon>
        <taxon>Mortierellomycetes</taxon>
        <taxon>Mortierellales</taxon>
        <taxon>Mortierellaceae</taxon>
        <taxon>Mortierella</taxon>
    </lineage>
</organism>
<dbReference type="Proteomes" id="UP000726737">
    <property type="component" value="Unassembled WGS sequence"/>
</dbReference>
<evidence type="ECO:0000259" key="3">
    <source>
        <dbReference type="PROSITE" id="PS50009"/>
    </source>
</evidence>
<feature type="compositionally biased region" description="Acidic residues" evidence="2">
    <location>
        <begin position="668"/>
        <end position="677"/>
    </location>
</feature>
<dbReference type="OrthoDB" id="10254377at2759"/>
<dbReference type="AlphaFoldDB" id="A0A9P6U253"/>
<feature type="compositionally biased region" description="Polar residues" evidence="2">
    <location>
        <begin position="637"/>
        <end position="650"/>
    </location>
</feature>
<evidence type="ECO:0000313" key="5">
    <source>
        <dbReference type="Proteomes" id="UP000726737"/>
    </source>
</evidence>
<feature type="compositionally biased region" description="Basic and acidic residues" evidence="2">
    <location>
        <begin position="740"/>
        <end position="751"/>
    </location>
</feature>
<protein>
    <recommendedName>
        <fullName evidence="3">Ras-GEF domain-containing protein</fullName>
    </recommendedName>
</protein>
<evidence type="ECO:0000256" key="2">
    <source>
        <dbReference type="SAM" id="MobiDB-lite"/>
    </source>
</evidence>
<feature type="region of interest" description="Disordered" evidence="2">
    <location>
        <begin position="457"/>
        <end position="483"/>
    </location>
</feature>
<feature type="compositionally biased region" description="Polar residues" evidence="2">
    <location>
        <begin position="580"/>
        <end position="597"/>
    </location>
</feature>
<proteinExistence type="predicted"/>
<feature type="compositionally biased region" description="Acidic residues" evidence="2">
    <location>
        <begin position="611"/>
        <end position="634"/>
    </location>
</feature>
<comment type="caution">
    <text evidence="4">The sequence shown here is derived from an EMBL/GenBank/DDBJ whole genome shotgun (WGS) entry which is preliminary data.</text>
</comment>
<dbReference type="InterPro" id="IPR001895">
    <property type="entry name" value="RASGEF_cat_dom"/>
</dbReference>
<keyword evidence="5" id="KW-1185">Reference proteome</keyword>
<dbReference type="SMART" id="SM00147">
    <property type="entry name" value="RasGEF"/>
    <property type="match status" value="1"/>
</dbReference>
<dbReference type="Gene3D" id="1.10.840.10">
    <property type="entry name" value="Ras guanine-nucleotide exchange factors catalytic domain"/>
    <property type="match status" value="1"/>
</dbReference>
<feature type="region of interest" description="Disordered" evidence="2">
    <location>
        <begin position="610"/>
        <end position="689"/>
    </location>
</feature>
<feature type="region of interest" description="Disordered" evidence="2">
    <location>
        <begin position="172"/>
        <end position="191"/>
    </location>
</feature>
<feature type="compositionally biased region" description="Polar residues" evidence="2">
    <location>
        <begin position="845"/>
        <end position="865"/>
    </location>
</feature>
<sequence>MDMTKYASLIQSAKADQDRGDLKSAYSTYIRAHATIIQILGTQVTFNGQDQLESAPNNSEKLIQHAQEILRRLQDILAKSSAPSSFSKTGPSASSATKLTGSSTSTTVSVLSSPSPAVRPTLKSYPSSQRSLTTTATQINARKKKNIPMIPLSPLTRQSLMHTYALSQVTQRLEQAKHGSNSQGSSSQAGNRDLANLRRLIEDVRIQRAKVDAVQAQIQSVANFNLTSWDPDVIARQLTIIDSSLFKQVAIPQDLVRLDRKNSRAQYCSDFENYVTHSFAHLLLLEWSASRQASPVSSSHATTATGSQAPPINAIAHMIRVAHILLHVYRNFNSFRAVMRALTKPEIKRMHKPWSSISSKVKDTFRRLVVIYREQNELDGYNDALVQRLDAFQDVGKDAMVAIPWMRYHQDEVKSIIQSYLSGHESTGGSSNIVLSAPGARKLSAVTALLMQCRTNESGSFEHQNGDNKRSSATPSKHREPVQVDGLKTPLTPVWDLVSLGAGNATLYHWLLSRPFLNNQQLIDESLEIEPLFNGEELPCYETSLDNEGSESSASMAEDLAQDESFEHVIAPEHDLEPLPTSSLSVPQYQPPRSRTPVSEAEINDIMNELLNDDDSGSGGLFDDDDDPDLGEDVEISKSNQDAHGSGDSSGRNRDVLQFLGINPGDYSDAESGDDNGGDFAQPTLTSTMDKGKGRALVDIDNDEIDSLMARAKGLVHESRSHLEELEFNDQSETEMPVDQTDKTAEPLKQDIDEDEFGLNVERQGKSDTDADTTPSASLSLEALRRQFQAFDQEPISAADVEDAIVDNESGVMANVPSLSHSHKEETISDSHQEDGIERFISNEPADSTSADKSNQEASTIVSDSTSINDAAPISNRNTTPIVISKARVRKVPKDRTVHVEDIAGSFEDGRNLENIKTGAEDENNHAATAVAAAIPSGGLDEPAAMVSMQDLDKLTGLFQGIKVNFTLTIDDSSDDSGDEFKCSSQRFRREAVQARSKLDGEHK</sequence>
<feature type="domain" description="Ras-GEF" evidence="3">
    <location>
        <begin position="230"/>
        <end position="487"/>
    </location>
</feature>
<evidence type="ECO:0000256" key="1">
    <source>
        <dbReference type="PROSITE-ProRule" id="PRU00168"/>
    </source>
</evidence>
<dbReference type="GO" id="GO:0005085">
    <property type="term" value="F:guanyl-nucleotide exchange factor activity"/>
    <property type="evidence" value="ECO:0007669"/>
    <property type="project" value="UniProtKB-KW"/>
</dbReference>
<feature type="region of interest" description="Disordered" evidence="2">
    <location>
        <begin position="843"/>
        <end position="865"/>
    </location>
</feature>
<feature type="compositionally biased region" description="Polar residues" evidence="2">
    <location>
        <begin position="81"/>
        <end position="91"/>
    </location>
</feature>
<dbReference type="SUPFAM" id="SSF48366">
    <property type="entry name" value="Ras GEF"/>
    <property type="match status" value="1"/>
</dbReference>
<dbReference type="PROSITE" id="PS50009">
    <property type="entry name" value="RASGEF_CAT"/>
    <property type="match status" value="1"/>
</dbReference>
<dbReference type="InterPro" id="IPR036964">
    <property type="entry name" value="RASGEF_cat_dom_sf"/>
</dbReference>
<evidence type="ECO:0000313" key="4">
    <source>
        <dbReference type="EMBL" id="KAG0256355.1"/>
    </source>
</evidence>
<accession>A0A9P6U253</accession>
<feature type="region of interest" description="Disordered" evidence="2">
    <location>
        <begin position="575"/>
        <end position="598"/>
    </location>
</feature>
<dbReference type="EMBL" id="JAAAJA010000303">
    <property type="protein sequence ID" value="KAG0256355.1"/>
    <property type="molecule type" value="Genomic_DNA"/>
</dbReference>
<feature type="region of interest" description="Disordered" evidence="2">
    <location>
        <begin position="81"/>
        <end position="133"/>
    </location>
</feature>
<feature type="compositionally biased region" description="Low complexity" evidence="2">
    <location>
        <begin position="92"/>
        <end position="116"/>
    </location>
</feature>
<feature type="compositionally biased region" description="Polar residues" evidence="2">
    <location>
        <begin position="124"/>
        <end position="133"/>
    </location>
</feature>
<dbReference type="Pfam" id="PF00617">
    <property type="entry name" value="RasGEF"/>
    <property type="match status" value="1"/>
</dbReference>
<name>A0A9P6U253_9FUNG</name>
<dbReference type="InterPro" id="IPR023578">
    <property type="entry name" value="Ras_GEF_dom_sf"/>
</dbReference>
<feature type="region of interest" description="Disordered" evidence="2">
    <location>
        <begin position="725"/>
        <end position="757"/>
    </location>
</feature>